<gene>
    <name evidence="1" type="ORF">GCM10010384_18350</name>
</gene>
<proteinExistence type="predicted"/>
<keyword evidence="2" id="KW-1185">Reference proteome</keyword>
<protein>
    <submittedName>
        <fullName evidence="1">Uncharacterized protein</fullName>
    </submittedName>
</protein>
<organism evidence="1 2">
    <name type="scientific">Streptomyces djakartensis</name>
    <dbReference type="NCBI Taxonomy" id="68193"/>
    <lineage>
        <taxon>Bacteria</taxon>
        <taxon>Bacillati</taxon>
        <taxon>Actinomycetota</taxon>
        <taxon>Actinomycetes</taxon>
        <taxon>Kitasatosporales</taxon>
        <taxon>Streptomycetaceae</taxon>
        <taxon>Streptomyces</taxon>
    </lineage>
</organism>
<evidence type="ECO:0000313" key="2">
    <source>
        <dbReference type="Proteomes" id="UP000653308"/>
    </source>
</evidence>
<name>A0ABQ2ZGJ0_9ACTN</name>
<dbReference type="EMBL" id="BMWE01000004">
    <property type="protein sequence ID" value="GGY13052.1"/>
    <property type="molecule type" value="Genomic_DNA"/>
</dbReference>
<dbReference type="Proteomes" id="UP000653308">
    <property type="component" value="Unassembled WGS sequence"/>
</dbReference>
<comment type="caution">
    <text evidence="1">The sequence shown here is derived from an EMBL/GenBank/DDBJ whole genome shotgun (WGS) entry which is preliminary data.</text>
</comment>
<evidence type="ECO:0000313" key="1">
    <source>
        <dbReference type="EMBL" id="GGY13052.1"/>
    </source>
</evidence>
<reference evidence="2" key="1">
    <citation type="journal article" date="2019" name="Int. J. Syst. Evol. Microbiol.">
        <title>The Global Catalogue of Microorganisms (GCM) 10K type strain sequencing project: providing services to taxonomists for standard genome sequencing and annotation.</title>
        <authorList>
            <consortium name="The Broad Institute Genomics Platform"/>
            <consortium name="The Broad Institute Genome Sequencing Center for Infectious Disease"/>
            <person name="Wu L."/>
            <person name="Ma J."/>
        </authorList>
    </citation>
    <scope>NUCLEOTIDE SEQUENCE [LARGE SCALE GENOMIC DNA]</scope>
    <source>
        <strain evidence="2">JCM 4957</strain>
    </source>
</reference>
<sequence>MTADADQLCPSCGVAPGNLHEKRCDVARCAATGRQRSGCHHGDGCNTMWTGQYPGFAEAIEYGYFARLVPGAGWQECAADAPDAIPDLNRLYRDCHWDPRTQRMVRHAR</sequence>
<accession>A0ABQ2ZGJ0</accession>